<dbReference type="Proteomes" id="UP000523105">
    <property type="component" value="Unassembled WGS sequence"/>
</dbReference>
<dbReference type="Gene3D" id="2.60.120.200">
    <property type="match status" value="1"/>
</dbReference>
<dbReference type="SUPFAM" id="SSF49899">
    <property type="entry name" value="Concanavalin A-like lectins/glucanases"/>
    <property type="match status" value="1"/>
</dbReference>
<sequence>MCLDAADKNSYPGCGTTWSDLSPNGNNGTLTNGPTFDSGNGGSIDFDGSNDIVTTNLVPSFTSSNATQIAWVYYNSTPGGFGSHNSRRFYMGFQNQGNLGWGYNNVNNWSSGVSHNASINEWCMIAIVGENGTTYPYVNGESLGVGFTYSTASGTEPNTTYQLGRVTGGDLGYLDGKIASVHIYNKALTAAEVLQNYNAQRSRFGV</sequence>
<dbReference type="Pfam" id="PF13385">
    <property type="entry name" value="Laminin_G_3"/>
    <property type="match status" value="1"/>
</dbReference>
<evidence type="ECO:0000313" key="2">
    <source>
        <dbReference type="EMBL" id="NWJ44003.1"/>
    </source>
</evidence>
<comment type="caution">
    <text evidence="2">The sequence shown here is derived from an EMBL/GenBank/DDBJ whole genome shotgun (WGS) entry which is preliminary data.</text>
</comment>
<evidence type="ECO:0000256" key="1">
    <source>
        <dbReference type="SAM" id="MobiDB-lite"/>
    </source>
</evidence>
<reference evidence="2 3" key="1">
    <citation type="journal article" date="2019" name="Environ. Microbiol.">
        <title>Genomics insights into ecotype formation of ammonia-oxidizing archaea in the deep ocean.</title>
        <authorList>
            <person name="Wang Y."/>
            <person name="Huang J.M."/>
            <person name="Cui G.J."/>
            <person name="Nunoura T."/>
            <person name="Takaki Y."/>
            <person name="Li W.L."/>
            <person name="Li J."/>
            <person name="Gao Z.M."/>
            <person name="Takai K."/>
            <person name="Zhang A.Q."/>
            <person name="Stepanauskas R."/>
        </authorList>
    </citation>
    <scope>NUCLEOTIDE SEQUENCE [LARGE SCALE GENOMIC DNA]</scope>
    <source>
        <strain evidence="2 3">L15b</strain>
    </source>
</reference>
<name>A0A7K4MQZ3_9ARCH</name>
<dbReference type="AlphaFoldDB" id="A0A7K4MQZ3"/>
<feature type="region of interest" description="Disordered" evidence="1">
    <location>
        <begin position="16"/>
        <end position="41"/>
    </location>
</feature>
<organism evidence="2 3">
    <name type="scientific">Marine Group I thaumarchaeote</name>
    <dbReference type="NCBI Taxonomy" id="2511932"/>
    <lineage>
        <taxon>Archaea</taxon>
        <taxon>Nitrososphaerota</taxon>
        <taxon>Marine Group I</taxon>
    </lineage>
</organism>
<proteinExistence type="predicted"/>
<accession>A0A7K4MQZ3</accession>
<dbReference type="EMBL" id="JACASV010000087">
    <property type="protein sequence ID" value="NWJ44003.1"/>
    <property type="molecule type" value="Genomic_DNA"/>
</dbReference>
<feature type="compositionally biased region" description="Low complexity" evidence="1">
    <location>
        <begin position="23"/>
        <end position="35"/>
    </location>
</feature>
<evidence type="ECO:0000313" key="3">
    <source>
        <dbReference type="Proteomes" id="UP000523105"/>
    </source>
</evidence>
<dbReference type="InterPro" id="IPR013320">
    <property type="entry name" value="ConA-like_dom_sf"/>
</dbReference>
<gene>
    <name evidence="2" type="ORF">HX837_07385</name>
</gene>
<protein>
    <submittedName>
        <fullName evidence="2">LamG domain-containing protein</fullName>
    </submittedName>
</protein>